<dbReference type="Proteomes" id="UP000187406">
    <property type="component" value="Unassembled WGS sequence"/>
</dbReference>
<keyword evidence="4" id="KW-0460">Magnesium</keyword>
<evidence type="ECO:0000256" key="2">
    <source>
        <dbReference type="ARBA" id="ARBA00001946"/>
    </source>
</evidence>
<evidence type="ECO:0000313" key="8">
    <source>
        <dbReference type="EMBL" id="GAV58311.1"/>
    </source>
</evidence>
<evidence type="ECO:0000259" key="7">
    <source>
        <dbReference type="Pfam" id="PF03936"/>
    </source>
</evidence>
<name>A0A1Q3ARG0_CEPFO</name>
<comment type="cofactor">
    <cofactor evidence="1">
        <name>Mn(2+)</name>
        <dbReference type="ChEBI" id="CHEBI:29035"/>
    </cofactor>
</comment>
<dbReference type="GO" id="GO:0016114">
    <property type="term" value="P:terpenoid biosynthetic process"/>
    <property type="evidence" value="ECO:0007669"/>
    <property type="project" value="InterPro"/>
</dbReference>
<keyword evidence="9" id="KW-1185">Reference proteome</keyword>
<keyword evidence="6" id="KW-0456">Lyase</keyword>
<dbReference type="STRING" id="3775.A0A1Q3ARG0"/>
<dbReference type="AlphaFoldDB" id="A0A1Q3ARG0"/>
<protein>
    <submittedName>
        <fullName evidence="8">Terpene_synth_C domain-containing protein</fullName>
    </submittedName>
</protein>
<dbReference type="InterPro" id="IPR050148">
    <property type="entry name" value="Terpene_synthase-like"/>
</dbReference>
<dbReference type="InParanoid" id="A0A1Q3ARG0"/>
<dbReference type="GO" id="GO:0010333">
    <property type="term" value="F:terpene synthase activity"/>
    <property type="evidence" value="ECO:0007669"/>
    <property type="project" value="InterPro"/>
</dbReference>
<dbReference type="Gene3D" id="1.10.600.10">
    <property type="entry name" value="Farnesyl Diphosphate Synthase"/>
    <property type="match status" value="1"/>
</dbReference>
<comment type="caution">
    <text evidence="8">The sequence shown here is derived from an EMBL/GenBank/DDBJ whole genome shotgun (WGS) entry which is preliminary data.</text>
</comment>
<evidence type="ECO:0000256" key="6">
    <source>
        <dbReference type="ARBA" id="ARBA00023239"/>
    </source>
</evidence>
<accession>A0A1Q3ARG0</accession>
<dbReference type="GO" id="GO:0000287">
    <property type="term" value="F:magnesium ion binding"/>
    <property type="evidence" value="ECO:0007669"/>
    <property type="project" value="InterPro"/>
</dbReference>
<feature type="non-terminal residue" evidence="8">
    <location>
        <position position="1"/>
    </location>
</feature>
<organism evidence="8 9">
    <name type="scientific">Cephalotus follicularis</name>
    <name type="common">Albany pitcher plant</name>
    <dbReference type="NCBI Taxonomy" id="3775"/>
    <lineage>
        <taxon>Eukaryota</taxon>
        <taxon>Viridiplantae</taxon>
        <taxon>Streptophyta</taxon>
        <taxon>Embryophyta</taxon>
        <taxon>Tracheophyta</taxon>
        <taxon>Spermatophyta</taxon>
        <taxon>Magnoliopsida</taxon>
        <taxon>eudicotyledons</taxon>
        <taxon>Gunneridae</taxon>
        <taxon>Pentapetalae</taxon>
        <taxon>rosids</taxon>
        <taxon>fabids</taxon>
        <taxon>Oxalidales</taxon>
        <taxon>Cephalotaceae</taxon>
        <taxon>Cephalotus</taxon>
    </lineage>
</organism>
<dbReference type="OrthoDB" id="1936865at2759"/>
<dbReference type="SUPFAM" id="SSF48576">
    <property type="entry name" value="Terpenoid synthases"/>
    <property type="match status" value="1"/>
</dbReference>
<evidence type="ECO:0000256" key="5">
    <source>
        <dbReference type="ARBA" id="ARBA00023211"/>
    </source>
</evidence>
<dbReference type="InterPro" id="IPR008949">
    <property type="entry name" value="Isoprenoid_synthase_dom_sf"/>
</dbReference>
<gene>
    <name evidence="8" type="ORF">CFOL_v3_01845</name>
</gene>
<dbReference type="PANTHER" id="PTHR31225:SF245">
    <property type="entry name" value="(-)-ALPHA-TERPINEOL SYNTHASE-LIKE"/>
    <property type="match status" value="1"/>
</dbReference>
<evidence type="ECO:0000256" key="1">
    <source>
        <dbReference type="ARBA" id="ARBA00001936"/>
    </source>
</evidence>
<feature type="domain" description="Terpene synthase metal-binding" evidence="7">
    <location>
        <begin position="12"/>
        <end position="165"/>
    </location>
</feature>
<evidence type="ECO:0000256" key="4">
    <source>
        <dbReference type="ARBA" id="ARBA00022842"/>
    </source>
</evidence>
<reference evidence="9" key="1">
    <citation type="submission" date="2016-04" db="EMBL/GenBank/DDBJ databases">
        <title>Cephalotus genome sequencing.</title>
        <authorList>
            <person name="Fukushima K."/>
            <person name="Hasebe M."/>
            <person name="Fang X."/>
        </authorList>
    </citation>
    <scope>NUCLEOTIDE SEQUENCE [LARGE SCALE GENOMIC DNA]</scope>
    <source>
        <strain evidence="9">cv. St1</strain>
    </source>
</reference>
<dbReference type="InterPro" id="IPR005630">
    <property type="entry name" value="Terpene_synthase_metal-bd"/>
</dbReference>
<keyword evidence="3" id="KW-0479">Metal-binding</keyword>
<dbReference type="PANTHER" id="PTHR31225">
    <property type="entry name" value="OS04G0344100 PROTEIN-RELATED"/>
    <property type="match status" value="1"/>
</dbReference>
<keyword evidence="5" id="KW-0464">Manganese</keyword>
<feature type="non-terminal residue" evidence="8">
    <location>
        <position position="207"/>
    </location>
</feature>
<dbReference type="Pfam" id="PF03936">
    <property type="entry name" value="Terpene_synth_C"/>
    <property type="match status" value="1"/>
</dbReference>
<evidence type="ECO:0000313" key="9">
    <source>
        <dbReference type="Proteomes" id="UP000187406"/>
    </source>
</evidence>
<dbReference type="EMBL" id="BDDD01000065">
    <property type="protein sequence ID" value="GAV58311.1"/>
    <property type="molecule type" value="Genomic_DNA"/>
</dbReference>
<sequence>EFLKIFNNGNFRRDIIGIDKLPCAIQTCLLARYNTSNEIGYRTIDRSFNIIPYLRKAWADLCKTYPIEAKWYHKGHKPTLEEYINNAVISTSAPAILQNKEALGYVDKLPSIMRCSSMILRLTNDLGISSVYNLKSIQCYMNETGASEDVARKHIMDMLHETWKTINKHMFDHYSFVEEPFLSGNPNLCRTAQFFYQYGDGHGNPKQ</sequence>
<comment type="cofactor">
    <cofactor evidence="2">
        <name>Mg(2+)</name>
        <dbReference type="ChEBI" id="CHEBI:18420"/>
    </cofactor>
</comment>
<proteinExistence type="predicted"/>
<evidence type="ECO:0000256" key="3">
    <source>
        <dbReference type="ARBA" id="ARBA00022723"/>
    </source>
</evidence>